<dbReference type="InterPro" id="IPR027246">
    <property type="entry name" value="Porin_Euk/Tom40"/>
</dbReference>
<gene>
    <name evidence="2" type="ORF">HS088_TW17G00746</name>
</gene>
<dbReference type="CDD" id="cd07306">
    <property type="entry name" value="Porin3_VDAC"/>
    <property type="match status" value="1"/>
</dbReference>
<name>A0A7J7CGN3_TRIWF</name>
<evidence type="ECO:0000256" key="1">
    <source>
        <dbReference type="ARBA" id="ARBA00009624"/>
    </source>
</evidence>
<dbReference type="GO" id="GO:0005741">
    <property type="term" value="C:mitochondrial outer membrane"/>
    <property type="evidence" value="ECO:0007669"/>
    <property type="project" value="InterPro"/>
</dbReference>
<reference evidence="2 3" key="1">
    <citation type="journal article" date="2020" name="Nat. Commun.">
        <title>Genome of Tripterygium wilfordii and identification of cytochrome P450 involved in triptolide biosynthesis.</title>
        <authorList>
            <person name="Tu L."/>
            <person name="Su P."/>
            <person name="Zhang Z."/>
            <person name="Gao L."/>
            <person name="Wang J."/>
            <person name="Hu T."/>
            <person name="Zhou J."/>
            <person name="Zhang Y."/>
            <person name="Zhao Y."/>
            <person name="Liu Y."/>
            <person name="Song Y."/>
            <person name="Tong Y."/>
            <person name="Lu Y."/>
            <person name="Yang J."/>
            <person name="Xu C."/>
            <person name="Jia M."/>
            <person name="Peters R.J."/>
            <person name="Huang L."/>
            <person name="Gao W."/>
        </authorList>
    </citation>
    <scope>NUCLEOTIDE SEQUENCE [LARGE SCALE GENOMIC DNA]</scope>
    <source>
        <strain evidence="3">cv. XIE 37</strain>
        <tissue evidence="2">Leaf</tissue>
    </source>
</reference>
<accession>A0A7J7CGN3</accession>
<dbReference type="PANTHER" id="PTHR11743">
    <property type="entry name" value="VOLTAGE-DEPENDENT ANION-SELECTIVE CHANNEL"/>
    <property type="match status" value="1"/>
</dbReference>
<dbReference type="Proteomes" id="UP000593562">
    <property type="component" value="Unassembled WGS sequence"/>
</dbReference>
<dbReference type="InterPro" id="IPR023614">
    <property type="entry name" value="Porin_dom_sf"/>
</dbReference>
<dbReference type="Gene3D" id="2.40.160.10">
    <property type="entry name" value="Porin"/>
    <property type="match status" value="1"/>
</dbReference>
<organism evidence="2 3">
    <name type="scientific">Tripterygium wilfordii</name>
    <name type="common">Thunder God vine</name>
    <dbReference type="NCBI Taxonomy" id="458696"/>
    <lineage>
        <taxon>Eukaryota</taxon>
        <taxon>Viridiplantae</taxon>
        <taxon>Streptophyta</taxon>
        <taxon>Embryophyta</taxon>
        <taxon>Tracheophyta</taxon>
        <taxon>Spermatophyta</taxon>
        <taxon>Magnoliopsida</taxon>
        <taxon>eudicotyledons</taxon>
        <taxon>Gunneridae</taxon>
        <taxon>Pentapetalae</taxon>
        <taxon>rosids</taxon>
        <taxon>fabids</taxon>
        <taxon>Celastrales</taxon>
        <taxon>Celastraceae</taxon>
        <taxon>Tripterygium</taxon>
    </lineage>
</organism>
<sequence>MLYTQRHEYLKHIDKLLVMLSHSQTNASYVFLSLCQNSATLSFSGNLLPSTKFIASAKFPNYKTSMLKIQYLGFHKHSAVTISVVLNQLPSANLSATLNISSIAIGMKATYKTSSSQFAAYDAGISVTKPICDASIILADKGDLIRASFVHYFDQGRKIAAVAEITRRFSKKENNLTVGGSCSVDHHTTIKAKLDNHGKLNALLMHKFKPKSYLTISGEFNTIALDKHPKIGLALALSL</sequence>
<dbReference type="AlphaFoldDB" id="A0A7J7CGN3"/>
<protein>
    <submittedName>
        <fullName evidence="2">Putative Porin/voltage-dependent anion-selective channel protein</fullName>
    </submittedName>
</protein>
<dbReference type="InParanoid" id="A0A7J7CGN3"/>
<dbReference type="GO" id="GO:0008308">
    <property type="term" value="F:voltage-gated monoatomic anion channel activity"/>
    <property type="evidence" value="ECO:0007669"/>
    <property type="project" value="InterPro"/>
</dbReference>
<dbReference type="EMBL" id="JAAARO010000017">
    <property type="protein sequence ID" value="KAF5733206.1"/>
    <property type="molecule type" value="Genomic_DNA"/>
</dbReference>
<dbReference type="PANTHER" id="PTHR11743:SF59">
    <property type="entry name" value="MITOCHONDRIAL OUTER MEMBRANE PROTEIN PORIN 2-LIKE ISOFORM X1"/>
    <property type="match status" value="1"/>
</dbReference>
<comment type="similarity">
    <text evidence="1">Belongs to the eukaryotic mitochondrial porin (TC 1.B.8.1) family.</text>
</comment>
<dbReference type="Pfam" id="PF01459">
    <property type="entry name" value="Porin_3"/>
    <property type="match status" value="1"/>
</dbReference>
<evidence type="ECO:0000313" key="2">
    <source>
        <dbReference type="EMBL" id="KAF5733206.1"/>
    </source>
</evidence>
<dbReference type="InterPro" id="IPR001925">
    <property type="entry name" value="Porin_Euk"/>
</dbReference>
<proteinExistence type="inferred from homology"/>
<keyword evidence="3" id="KW-1185">Reference proteome</keyword>
<evidence type="ECO:0000313" key="3">
    <source>
        <dbReference type="Proteomes" id="UP000593562"/>
    </source>
</evidence>
<comment type="caution">
    <text evidence="2">The sequence shown here is derived from an EMBL/GenBank/DDBJ whole genome shotgun (WGS) entry which is preliminary data.</text>
</comment>